<evidence type="ECO:0000256" key="2">
    <source>
        <dbReference type="ARBA" id="ARBA00022741"/>
    </source>
</evidence>
<evidence type="ECO:0000256" key="3">
    <source>
        <dbReference type="ARBA" id="ARBA00022840"/>
    </source>
</evidence>
<dbReference type="AlphaFoldDB" id="A0A9Q1QKM8"/>
<dbReference type="PANTHER" id="PTHR47989:SF5">
    <property type="entry name" value="PROTEIN KINASE DOMAIN-CONTAINING PROTEIN"/>
    <property type="match status" value="1"/>
</dbReference>
<accession>A0A9Q1QKM8</accession>
<keyword evidence="2" id="KW-0547">Nucleotide-binding</keyword>
<evidence type="ECO:0000256" key="4">
    <source>
        <dbReference type="SAM" id="MobiDB-lite"/>
    </source>
</evidence>
<keyword evidence="1" id="KW-0418">Kinase</keyword>
<feature type="compositionally biased region" description="Polar residues" evidence="4">
    <location>
        <begin position="381"/>
        <end position="395"/>
    </location>
</feature>
<dbReference type="InterPro" id="IPR008271">
    <property type="entry name" value="Ser/Thr_kinase_AS"/>
</dbReference>
<dbReference type="SUPFAM" id="SSF56112">
    <property type="entry name" value="Protein kinase-like (PK-like)"/>
    <property type="match status" value="1"/>
</dbReference>
<dbReference type="OrthoDB" id="4062651at2759"/>
<dbReference type="GO" id="GO:0005524">
    <property type="term" value="F:ATP binding"/>
    <property type="evidence" value="ECO:0007669"/>
    <property type="project" value="UniProtKB-KW"/>
</dbReference>
<dbReference type="InterPro" id="IPR011009">
    <property type="entry name" value="Kinase-like_dom_sf"/>
</dbReference>
<dbReference type="GO" id="GO:0004674">
    <property type="term" value="F:protein serine/threonine kinase activity"/>
    <property type="evidence" value="ECO:0007669"/>
    <property type="project" value="UniProtKB-KW"/>
</dbReference>
<dbReference type="Proteomes" id="UP001153076">
    <property type="component" value="Unassembled WGS sequence"/>
</dbReference>
<reference evidence="6" key="1">
    <citation type="submission" date="2022-04" db="EMBL/GenBank/DDBJ databases">
        <title>Carnegiea gigantea Genome sequencing and assembly v2.</title>
        <authorList>
            <person name="Copetti D."/>
            <person name="Sanderson M.J."/>
            <person name="Burquez A."/>
            <person name="Wojciechowski M.F."/>
        </authorList>
    </citation>
    <scope>NUCLEOTIDE SEQUENCE</scope>
    <source>
        <strain evidence="6">SGP5-SGP5p</strain>
        <tissue evidence="6">Aerial part</tissue>
    </source>
</reference>
<dbReference type="Pfam" id="PF00069">
    <property type="entry name" value="Pkinase"/>
    <property type="match status" value="1"/>
</dbReference>
<evidence type="ECO:0000313" key="6">
    <source>
        <dbReference type="EMBL" id="KAJ8445081.1"/>
    </source>
</evidence>
<dbReference type="PANTHER" id="PTHR47989">
    <property type="entry name" value="OS01G0750732 PROTEIN"/>
    <property type="match status" value="1"/>
</dbReference>
<dbReference type="SMART" id="SM00220">
    <property type="entry name" value="S_TKc"/>
    <property type="match status" value="1"/>
</dbReference>
<keyword evidence="1" id="KW-0723">Serine/threonine-protein kinase</keyword>
<dbReference type="EMBL" id="JAKOGI010000080">
    <property type="protein sequence ID" value="KAJ8445081.1"/>
    <property type="molecule type" value="Genomic_DNA"/>
</dbReference>
<dbReference type="PROSITE" id="PS50011">
    <property type="entry name" value="PROTEIN_KINASE_DOM"/>
    <property type="match status" value="1"/>
</dbReference>
<evidence type="ECO:0000256" key="1">
    <source>
        <dbReference type="ARBA" id="ARBA00022527"/>
    </source>
</evidence>
<dbReference type="Gene3D" id="1.10.510.10">
    <property type="entry name" value="Transferase(Phosphotransferase) domain 1"/>
    <property type="match status" value="1"/>
</dbReference>
<dbReference type="Gene3D" id="3.30.200.20">
    <property type="entry name" value="Phosphorylase Kinase, domain 1"/>
    <property type="match status" value="1"/>
</dbReference>
<organism evidence="6 7">
    <name type="scientific">Carnegiea gigantea</name>
    <dbReference type="NCBI Taxonomy" id="171969"/>
    <lineage>
        <taxon>Eukaryota</taxon>
        <taxon>Viridiplantae</taxon>
        <taxon>Streptophyta</taxon>
        <taxon>Embryophyta</taxon>
        <taxon>Tracheophyta</taxon>
        <taxon>Spermatophyta</taxon>
        <taxon>Magnoliopsida</taxon>
        <taxon>eudicotyledons</taxon>
        <taxon>Gunneridae</taxon>
        <taxon>Pentapetalae</taxon>
        <taxon>Caryophyllales</taxon>
        <taxon>Cactineae</taxon>
        <taxon>Cactaceae</taxon>
        <taxon>Cactoideae</taxon>
        <taxon>Echinocereeae</taxon>
        <taxon>Carnegiea</taxon>
    </lineage>
</organism>
<keyword evidence="7" id="KW-1185">Reference proteome</keyword>
<gene>
    <name evidence="6" type="ORF">Cgig2_029453</name>
</gene>
<feature type="region of interest" description="Disordered" evidence="4">
    <location>
        <begin position="352"/>
        <end position="401"/>
    </location>
</feature>
<protein>
    <recommendedName>
        <fullName evidence="5">Protein kinase domain-containing protein</fullName>
    </recommendedName>
</protein>
<evidence type="ECO:0000259" key="5">
    <source>
        <dbReference type="PROSITE" id="PS50011"/>
    </source>
</evidence>
<keyword evidence="1" id="KW-0808">Transferase</keyword>
<sequence>MRYLCNVESAVATCDSYNFDKPNLNLSLRSKNKKKTNHHHSTKIRRFTFAELESATNGFSPRTFLGKGSQASVFLATLDGGALTAAVKRTAVSVTATAENEIEVLSKIWSRRIVNLIGYAVDSLGGDRKRLLLVVEYMPNGSLYDLIHKNPKPPGWSKRVRFALQIAKAVQALHGSNPPVIHRDIKSSNVLIDERGNARLSDFGLALRGHVEDVRVMSTPPAGTLGYLDPCYLAPADVSPKSDVFSFGILLLEMVSGRRAIDVNYSPPSILEWALPLVKSGNYQGICDRRIRGPTDPTVSRELALLAVRCVRSKAERRPAMAEVVECLKTVYKRVRVAPLWNNLRRRVGDVERSPPLGGGGFDGSDGEEKSVRTSRHGSRRTLSGRSRKVSSVPSPDQCMLTIEEVATRGRQRVGRSKSVGSFRDIKVRPEVEEVKINPEIKEVNVLP</sequence>
<keyword evidence="3" id="KW-0067">ATP-binding</keyword>
<comment type="caution">
    <text evidence="6">The sequence shown here is derived from an EMBL/GenBank/DDBJ whole genome shotgun (WGS) entry which is preliminary data.</text>
</comment>
<feature type="domain" description="Protein kinase" evidence="5">
    <location>
        <begin position="59"/>
        <end position="332"/>
    </location>
</feature>
<dbReference type="InterPro" id="IPR000719">
    <property type="entry name" value="Prot_kinase_dom"/>
</dbReference>
<name>A0A9Q1QKM8_9CARY</name>
<dbReference type="PROSITE" id="PS00108">
    <property type="entry name" value="PROTEIN_KINASE_ST"/>
    <property type="match status" value="1"/>
</dbReference>
<evidence type="ECO:0000313" key="7">
    <source>
        <dbReference type="Proteomes" id="UP001153076"/>
    </source>
</evidence>
<proteinExistence type="predicted"/>
<dbReference type="FunFam" id="1.10.510.10:FF:000540">
    <property type="entry name" value="Serine/threonine-protein kinase-like protein"/>
    <property type="match status" value="1"/>
</dbReference>